<name>A0A0C3P7L1_PISTI</name>
<dbReference type="InterPro" id="IPR004835">
    <property type="entry name" value="Chitin_synth"/>
</dbReference>
<evidence type="ECO:0000256" key="5">
    <source>
        <dbReference type="ARBA" id="ARBA00022679"/>
    </source>
</evidence>
<dbReference type="Proteomes" id="UP000054217">
    <property type="component" value="Unassembled WGS sequence"/>
</dbReference>
<proteinExistence type="inferred from homology"/>
<dbReference type="Pfam" id="PF00063">
    <property type="entry name" value="Myosin_head"/>
    <property type="match status" value="1"/>
</dbReference>
<evidence type="ECO:0000256" key="12">
    <source>
        <dbReference type="ARBA" id="ARBA00023175"/>
    </source>
</evidence>
<dbReference type="EC" id="2.4.1.16" evidence="2"/>
<dbReference type="GO" id="GO:0006031">
    <property type="term" value="P:chitin biosynthetic process"/>
    <property type="evidence" value="ECO:0007669"/>
    <property type="project" value="TreeGrafter"/>
</dbReference>
<dbReference type="PROSITE" id="PS51456">
    <property type="entry name" value="MYOSIN_MOTOR"/>
    <property type="match status" value="1"/>
</dbReference>
<evidence type="ECO:0000256" key="10">
    <source>
        <dbReference type="ARBA" id="ARBA00023123"/>
    </source>
</evidence>
<dbReference type="SUPFAM" id="SSF55856">
    <property type="entry name" value="Cytochrome b5-like heme/steroid binding domain"/>
    <property type="match status" value="1"/>
</dbReference>
<dbReference type="STRING" id="870435.A0A0C3P7L1"/>
<keyword evidence="5 22" id="KW-0808">Transferase</keyword>
<dbReference type="Pfam" id="PF00173">
    <property type="entry name" value="Cyt-b5"/>
    <property type="match status" value="1"/>
</dbReference>
<keyword evidence="6 18" id="KW-0812">Transmembrane</keyword>
<dbReference type="PROSITE" id="PS50255">
    <property type="entry name" value="CYTOCHROME_B5_2"/>
    <property type="match status" value="1"/>
</dbReference>
<dbReference type="Gene3D" id="1.10.10.820">
    <property type="match status" value="1"/>
</dbReference>
<dbReference type="Gene3D" id="3.10.120.10">
    <property type="entry name" value="Cytochrome b5-like heme/steroid binding domain"/>
    <property type="match status" value="1"/>
</dbReference>
<evidence type="ECO:0000256" key="7">
    <source>
        <dbReference type="ARBA" id="ARBA00022741"/>
    </source>
</evidence>
<evidence type="ECO:0000256" key="15">
    <source>
        <dbReference type="ARBA" id="ARBA00048014"/>
    </source>
</evidence>
<dbReference type="GO" id="GO:0031505">
    <property type="term" value="P:fungal-type cell wall organization"/>
    <property type="evidence" value="ECO:0007669"/>
    <property type="project" value="TreeGrafter"/>
</dbReference>
<comment type="subcellular location">
    <subcellularLocation>
        <location evidence="1">Cell membrane</location>
        <topology evidence="1">Multi-pass membrane protein</topology>
    </subcellularLocation>
</comment>
<feature type="domain" description="Cytochrome b5 heme-binding" evidence="19">
    <location>
        <begin position="954"/>
        <end position="1016"/>
    </location>
</feature>
<dbReference type="InParanoid" id="A0A0C3P7L1"/>
<dbReference type="GO" id="GO:0005886">
    <property type="term" value="C:plasma membrane"/>
    <property type="evidence" value="ECO:0007669"/>
    <property type="project" value="UniProtKB-SubCell"/>
</dbReference>
<dbReference type="SUPFAM" id="SSF109715">
    <property type="entry name" value="DEK C-terminal domain"/>
    <property type="match status" value="1"/>
</dbReference>
<dbReference type="GO" id="GO:0005524">
    <property type="term" value="F:ATP binding"/>
    <property type="evidence" value="ECO:0007669"/>
    <property type="project" value="UniProtKB-UniRule"/>
</dbReference>
<gene>
    <name evidence="22" type="ORF">M404DRAFT_131792</name>
</gene>
<dbReference type="PANTHER" id="PTHR22914:SF13">
    <property type="entry name" value="CHITIN SYNTHASE"/>
    <property type="match status" value="1"/>
</dbReference>
<feature type="compositionally biased region" description="Basic and acidic residues" evidence="17">
    <location>
        <begin position="775"/>
        <end position="790"/>
    </location>
</feature>
<feature type="transmembrane region" description="Helical" evidence="18">
    <location>
        <begin position="1588"/>
        <end position="1611"/>
    </location>
</feature>
<dbReference type="InterPro" id="IPR036400">
    <property type="entry name" value="Cyt_B5-like_heme/steroid_sf"/>
</dbReference>
<keyword evidence="10 16" id="KW-0518">Myosin</keyword>
<evidence type="ECO:0000256" key="11">
    <source>
        <dbReference type="ARBA" id="ARBA00023136"/>
    </source>
</evidence>
<accession>A0A0C3P7L1</accession>
<evidence type="ECO:0000256" key="2">
    <source>
        <dbReference type="ARBA" id="ARBA00012543"/>
    </source>
</evidence>
<dbReference type="Gene3D" id="1.20.120.720">
    <property type="entry name" value="Myosin VI head, motor domain, U50 subdomain"/>
    <property type="match status" value="1"/>
</dbReference>
<evidence type="ECO:0000313" key="23">
    <source>
        <dbReference type="Proteomes" id="UP000054217"/>
    </source>
</evidence>
<dbReference type="OrthoDB" id="370884at2759"/>
<evidence type="ECO:0000259" key="21">
    <source>
        <dbReference type="PROSITE" id="PS51998"/>
    </source>
</evidence>
<dbReference type="GO" id="GO:0003774">
    <property type="term" value="F:cytoskeletal motor activity"/>
    <property type="evidence" value="ECO:0007669"/>
    <property type="project" value="UniProtKB-UniRule"/>
</dbReference>
<keyword evidence="4" id="KW-0328">Glycosyltransferase</keyword>
<keyword evidence="23" id="KW-1185">Reference proteome</keyword>
<feature type="domain" description="Myosin motor" evidence="20">
    <location>
        <begin position="19"/>
        <end position="768"/>
    </location>
</feature>
<dbReference type="Gene3D" id="1.10.10.60">
    <property type="entry name" value="Homeodomain-like"/>
    <property type="match status" value="1"/>
</dbReference>
<sequence>MAAPPASGSLSKAIASGDLADLISTPQEYPTDDSVLSVLAARFRADLPYARIGSTGLVVVNPCKTLSNVNDASAKEYEERCYKDTSLSLIDTRRPPQPHVYELAVKVYLLMRRRGESQAVIARGISGSGKTTSTTLLADQILRLSAHSKREGKIAEQIKAFSLLLESFGNAKTPTNPNASRHTRYTELHFNDRGRISAAKVLAFGLDKSRLTRLSFDERSYHVFYQLLAGATPAERDALGLEGPSEYSLLASSGCYRLPAGPFSDDALAMDNLREAFRTLGFKFKHVSSIFSILAALLLLGNIEFGEAGAQDVSAYVINVPVLQQAAKLLGISPDELSEALTCKSNYMRKELFTVLLNAKQSAAQRDQFVQGLYAILFAFIVETANYKLAPLAQTPSCSATQLVLLDQAGFQTKSPSGPGTPLISALRNGFEEFCINSMEEILQAHVLRSIFDGDAGFNARIAADGISLPTVTAISNFACAELLQGCSTNERNSRKPGGILGVIDKAVNSYKSGRSDSRRNNELLQDLTSKFSTHPSFVPPPPDDRNIFTIKHFAGTCAYDVSSFVERDADLFDPLFVSILRSSADPLVAKLVSGPGLPTEKHQSDPETIVQAQVSSLPLRHTTPLSGVSNETHRLNVNKIYPVTTQLNQTLRDVLSNIESVRLWTLSCISPNDNGFSNSMDKRRVKTQIHALHLPDIISRRRVEFVADFDHAEFCDRYRPTMRGSHAERIRQCVQSNGWIEGVDFALGHQKIWLSYYAWKMVEDVVRSAEKEHKKISRENSGEDEHVTADDVPDYLHTPEGNDHGLFDESPDIPRQIPRTPSAYDDSPHSRAPSMGYGYVEEAGSVWDKKTEGYAPTPPLLPTPGDLATVDGQDTFEEHLPTTRVRRYWLLFVRLFTWWIPDFLLTYIGRMKRPDVRLAWREKVTIFVLIFFANAIVLFYIIAFGVLLCPDFNKAWTSNEVAQHTASNDYYVSIQGRVYDVSNFVRGDHSDVTGEPSNSASVIDGLAGTDMTYYFPPPLQLACTGLVSNQYMYITIQNSSEMLYTEASHASGVNARYNPSALDNTDWYTANFLPTINQYYKGALVWEPSEIFSQANDTTIQRIWAIYESSIYDLTDYVYTMDTVNVHNTAYSFLDSDLVSTFTQQPGTDITSALNKVLASMDATNRTANMDCLQNAFYWGEVDFRYTPRCQVQNYMLLVFSSIIMASMLVKCTFLAALQLGTKRFPERLDKFVLCQVPCYTEGEDSLRRTIDSLAALDYDDKRKLIFVICDGNIIGSGNERPTPEIVLEILGVDPIKTNPEALMFKSIGEGSQKLNYGKVYSGLYEFEGHVVPYLVVVKVGKPSERSKPGNRGKRDSQILLFQYLNRVHFDAPMSPLELEIYHHMRDIIGVDPTFYEYIFTVDADTSVTPQSLNRLVAASIADANIVGICGETKLQNEEGSWWTMIQVYEYYISHNLAKAFESLFGSVSCLPGCFSLYRIRTADKGRPLIISNRVIDEYAESHVDTLHKKNLFSLGEDRFLTTLLMKHFPSYKTKFQPDAVARTTAPVSWRVLFSQRRRWINSTVHNLCELAILPDLCGVCCFSMRFFVYLDLIGTIILPATVVYLIWLIVEVATGSSAFPYISIAMIAAVYGLQALIFIIRREFMLVGWMVVYLLSYPIYSFFLPIYSFWKMDEFGWGNTRVVLDDGSSKKVLATAGDMKFSESMIPYKKFSEYQAEAWGSGGSESTAPTPPLPAPQPRRPVSQMRTVYEYEQSEPGDYYRNTNILPNAAHINVRSQSSRPGSRAMSEYNRNSANALSAGPSQERISLLSMNAFGMAPPTDPRMTAMSTMNRPMSPAATLGIVSQPGFGITRPMSTFSVATTGYAGPSNNPNPSEEELYHALRTYLSTQDLMTVTKKTARDAMAARYPRADLTSRKDFLNQAIDNILSQV</sequence>
<evidence type="ECO:0000256" key="17">
    <source>
        <dbReference type="SAM" id="MobiDB-lite"/>
    </source>
</evidence>
<feature type="region of interest" description="Disordered" evidence="17">
    <location>
        <begin position="1722"/>
        <end position="1747"/>
    </location>
</feature>
<feature type="compositionally biased region" description="Pro residues" evidence="17">
    <location>
        <begin position="1731"/>
        <end position="1741"/>
    </location>
</feature>
<evidence type="ECO:0000256" key="1">
    <source>
        <dbReference type="ARBA" id="ARBA00004651"/>
    </source>
</evidence>
<feature type="transmembrane region" description="Helical" evidence="18">
    <location>
        <begin position="1196"/>
        <end position="1219"/>
    </location>
</feature>
<keyword evidence="8 16" id="KW-0067">ATP-binding</keyword>
<feature type="domain" description="DEK-C" evidence="21">
    <location>
        <begin position="1874"/>
        <end position="1930"/>
    </location>
</feature>
<dbReference type="InterPro" id="IPR027417">
    <property type="entry name" value="P-loop_NTPase"/>
</dbReference>
<dbReference type="Pfam" id="PF03142">
    <property type="entry name" value="Chitin_synth_2"/>
    <property type="match status" value="1"/>
</dbReference>
<feature type="transmembrane region" description="Helical" evidence="18">
    <location>
        <begin position="1623"/>
        <end position="1642"/>
    </location>
</feature>
<protein>
    <recommendedName>
        <fullName evidence="2">chitin synthase</fullName>
        <ecNumber evidence="2">2.4.1.16</ecNumber>
    </recommendedName>
</protein>
<dbReference type="SMART" id="SM00242">
    <property type="entry name" value="MYSc"/>
    <property type="match status" value="1"/>
</dbReference>
<dbReference type="InterPro" id="IPR014876">
    <property type="entry name" value="DEK_C"/>
</dbReference>
<dbReference type="InterPro" id="IPR036961">
    <property type="entry name" value="Kinesin_motor_dom_sf"/>
</dbReference>
<dbReference type="InterPro" id="IPR001199">
    <property type="entry name" value="Cyt_B5-like_heme/steroid-bd"/>
</dbReference>
<dbReference type="InterPro" id="IPR001609">
    <property type="entry name" value="Myosin_head_motor_dom-like"/>
</dbReference>
<feature type="transmembrane region" description="Helical" evidence="18">
    <location>
        <begin position="889"/>
        <end position="906"/>
    </location>
</feature>
<dbReference type="PRINTS" id="PR00193">
    <property type="entry name" value="MYOSINHEAVY"/>
</dbReference>
<dbReference type="InterPro" id="IPR036037">
    <property type="entry name" value="MYSc_Myo17"/>
</dbReference>
<feature type="region of interest" description="Actin-binding" evidence="16">
    <location>
        <begin position="652"/>
        <end position="674"/>
    </location>
</feature>
<evidence type="ECO:0000313" key="22">
    <source>
        <dbReference type="EMBL" id="KIO09395.1"/>
    </source>
</evidence>
<feature type="region of interest" description="Disordered" evidence="17">
    <location>
        <begin position="775"/>
        <end position="812"/>
    </location>
</feature>
<keyword evidence="11 18" id="KW-0472">Membrane</keyword>
<keyword evidence="14 16" id="KW-0009">Actin-binding</keyword>
<comment type="similarity">
    <text evidence="16">Belongs to the TRAFAC class myosin-kinesin ATPase superfamily. Myosin family.</text>
</comment>
<reference evidence="22 23" key="1">
    <citation type="submission" date="2014-04" db="EMBL/GenBank/DDBJ databases">
        <authorList>
            <consortium name="DOE Joint Genome Institute"/>
            <person name="Kuo A."/>
            <person name="Kohler A."/>
            <person name="Costa M.D."/>
            <person name="Nagy L.G."/>
            <person name="Floudas D."/>
            <person name="Copeland A."/>
            <person name="Barry K.W."/>
            <person name="Cichocki N."/>
            <person name="Veneault-Fourrey C."/>
            <person name="LaButti K."/>
            <person name="Lindquist E.A."/>
            <person name="Lipzen A."/>
            <person name="Lundell T."/>
            <person name="Morin E."/>
            <person name="Murat C."/>
            <person name="Sun H."/>
            <person name="Tunlid A."/>
            <person name="Henrissat B."/>
            <person name="Grigoriev I.V."/>
            <person name="Hibbett D.S."/>
            <person name="Martin F."/>
            <person name="Nordberg H.P."/>
            <person name="Cantor M.N."/>
            <person name="Hua S.X."/>
        </authorList>
    </citation>
    <scope>NUCLEOTIDE SEQUENCE [LARGE SCALE GENOMIC DNA]</scope>
    <source>
        <strain evidence="22 23">Marx 270</strain>
    </source>
</reference>
<dbReference type="Pfam" id="PF08766">
    <property type="entry name" value="DEK_C"/>
    <property type="match status" value="1"/>
</dbReference>
<comment type="catalytic activity">
    <reaction evidence="15">
        <text>[(1-&gt;4)-N-acetyl-beta-D-glucosaminyl](n) + UDP-N-acetyl-alpha-D-glucosamine = [(1-&gt;4)-N-acetyl-beta-D-glucosaminyl](n+1) + UDP + H(+)</text>
        <dbReference type="Rhea" id="RHEA:16637"/>
        <dbReference type="Rhea" id="RHEA-COMP:9593"/>
        <dbReference type="Rhea" id="RHEA-COMP:9595"/>
        <dbReference type="ChEBI" id="CHEBI:15378"/>
        <dbReference type="ChEBI" id="CHEBI:17029"/>
        <dbReference type="ChEBI" id="CHEBI:57705"/>
        <dbReference type="ChEBI" id="CHEBI:58223"/>
        <dbReference type="EC" id="2.4.1.16"/>
    </reaction>
</comment>
<evidence type="ECO:0000256" key="6">
    <source>
        <dbReference type="ARBA" id="ARBA00022692"/>
    </source>
</evidence>
<dbReference type="CDD" id="cd14879">
    <property type="entry name" value="MYSc_Myo17"/>
    <property type="match status" value="1"/>
</dbReference>
<dbReference type="GO" id="GO:0003779">
    <property type="term" value="F:actin binding"/>
    <property type="evidence" value="ECO:0007669"/>
    <property type="project" value="UniProtKB-KW"/>
</dbReference>
<feature type="transmembrane region" description="Helical" evidence="18">
    <location>
        <begin position="927"/>
        <end position="949"/>
    </location>
</feature>
<keyword evidence="7 16" id="KW-0547">Nucleotide-binding</keyword>
<evidence type="ECO:0000256" key="3">
    <source>
        <dbReference type="ARBA" id="ARBA00022475"/>
    </source>
</evidence>
<dbReference type="EMBL" id="KN831954">
    <property type="protein sequence ID" value="KIO09395.1"/>
    <property type="molecule type" value="Genomic_DNA"/>
</dbReference>
<feature type="transmembrane region" description="Helical" evidence="18">
    <location>
        <begin position="1649"/>
        <end position="1672"/>
    </location>
</feature>
<dbReference type="GO" id="GO:0004100">
    <property type="term" value="F:chitin synthase activity"/>
    <property type="evidence" value="ECO:0007669"/>
    <property type="project" value="UniProtKB-EC"/>
</dbReference>
<dbReference type="Gene3D" id="1.20.58.530">
    <property type="match status" value="1"/>
</dbReference>
<keyword evidence="3" id="KW-1003">Cell membrane</keyword>
<reference evidence="23" key="2">
    <citation type="submission" date="2015-01" db="EMBL/GenBank/DDBJ databases">
        <title>Evolutionary Origins and Diversification of the Mycorrhizal Mutualists.</title>
        <authorList>
            <consortium name="DOE Joint Genome Institute"/>
            <consortium name="Mycorrhizal Genomics Consortium"/>
            <person name="Kohler A."/>
            <person name="Kuo A."/>
            <person name="Nagy L.G."/>
            <person name="Floudas D."/>
            <person name="Copeland A."/>
            <person name="Barry K.W."/>
            <person name="Cichocki N."/>
            <person name="Veneault-Fourrey C."/>
            <person name="LaButti K."/>
            <person name="Lindquist E.A."/>
            <person name="Lipzen A."/>
            <person name="Lundell T."/>
            <person name="Morin E."/>
            <person name="Murat C."/>
            <person name="Riley R."/>
            <person name="Ohm R."/>
            <person name="Sun H."/>
            <person name="Tunlid A."/>
            <person name="Henrissat B."/>
            <person name="Grigoriev I.V."/>
            <person name="Hibbett D.S."/>
            <person name="Martin F."/>
        </authorList>
    </citation>
    <scope>NUCLEOTIDE SEQUENCE [LARGE SCALE GENOMIC DNA]</scope>
    <source>
        <strain evidence="23">Marx 270</strain>
    </source>
</reference>
<dbReference type="GO" id="GO:0030428">
    <property type="term" value="C:cell septum"/>
    <property type="evidence" value="ECO:0007669"/>
    <property type="project" value="TreeGrafter"/>
</dbReference>
<evidence type="ECO:0000256" key="13">
    <source>
        <dbReference type="ARBA" id="ARBA00023180"/>
    </source>
</evidence>
<organism evidence="22 23">
    <name type="scientific">Pisolithus tinctorius Marx 270</name>
    <dbReference type="NCBI Taxonomy" id="870435"/>
    <lineage>
        <taxon>Eukaryota</taxon>
        <taxon>Fungi</taxon>
        <taxon>Dikarya</taxon>
        <taxon>Basidiomycota</taxon>
        <taxon>Agaricomycotina</taxon>
        <taxon>Agaricomycetes</taxon>
        <taxon>Agaricomycetidae</taxon>
        <taxon>Boletales</taxon>
        <taxon>Sclerodermatineae</taxon>
        <taxon>Pisolithaceae</taxon>
        <taxon>Pisolithus</taxon>
    </lineage>
</organism>
<dbReference type="HOGENOM" id="CLU_000192_0_2_1"/>
<dbReference type="GO" id="GO:0016459">
    <property type="term" value="C:myosin complex"/>
    <property type="evidence" value="ECO:0007669"/>
    <property type="project" value="UniProtKB-KW"/>
</dbReference>
<evidence type="ECO:0000256" key="18">
    <source>
        <dbReference type="SAM" id="Phobius"/>
    </source>
</evidence>
<dbReference type="SUPFAM" id="SSF53448">
    <property type="entry name" value="Nucleotide-diphospho-sugar transferases"/>
    <property type="match status" value="1"/>
</dbReference>
<evidence type="ECO:0000259" key="20">
    <source>
        <dbReference type="PROSITE" id="PS51456"/>
    </source>
</evidence>
<evidence type="ECO:0000259" key="19">
    <source>
        <dbReference type="PROSITE" id="PS50255"/>
    </source>
</evidence>
<evidence type="ECO:0000256" key="14">
    <source>
        <dbReference type="ARBA" id="ARBA00023203"/>
    </source>
</evidence>
<dbReference type="SUPFAM" id="SSF52540">
    <property type="entry name" value="P-loop containing nucleoside triphosphate hydrolases"/>
    <property type="match status" value="1"/>
</dbReference>
<dbReference type="InterPro" id="IPR029044">
    <property type="entry name" value="Nucleotide-diphossugar_trans"/>
</dbReference>
<keyword evidence="9 18" id="KW-1133">Transmembrane helix</keyword>
<evidence type="ECO:0000256" key="9">
    <source>
        <dbReference type="ARBA" id="ARBA00022989"/>
    </source>
</evidence>
<dbReference type="PANTHER" id="PTHR22914">
    <property type="entry name" value="CHITIN SYNTHASE"/>
    <property type="match status" value="1"/>
</dbReference>
<feature type="binding site" evidence="16">
    <location>
        <begin position="124"/>
        <end position="131"/>
    </location>
    <ligand>
        <name>ATP</name>
        <dbReference type="ChEBI" id="CHEBI:30616"/>
    </ligand>
</feature>
<dbReference type="Gene3D" id="3.40.850.10">
    <property type="entry name" value="Kinesin motor domain"/>
    <property type="match status" value="1"/>
</dbReference>
<evidence type="ECO:0000256" key="4">
    <source>
        <dbReference type="ARBA" id="ARBA00022676"/>
    </source>
</evidence>
<dbReference type="PROSITE" id="PS51998">
    <property type="entry name" value="DEK_C"/>
    <property type="match status" value="1"/>
</dbReference>
<dbReference type="SMART" id="SM01117">
    <property type="entry name" value="Cyt-b5"/>
    <property type="match status" value="2"/>
</dbReference>
<keyword evidence="13" id="KW-0325">Glycoprotein</keyword>
<evidence type="ECO:0000256" key="16">
    <source>
        <dbReference type="PROSITE-ProRule" id="PRU00782"/>
    </source>
</evidence>
<keyword evidence="12 16" id="KW-0505">Motor protein</keyword>
<evidence type="ECO:0000256" key="8">
    <source>
        <dbReference type="ARBA" id="ARBA00022840"/>
    </source>
</evidence>